<proteinExistence type="predicted"/>
<dbReference type="Pfam" id="PF14072">
    <property type="entry name" value="DndB"/>
    <property type="match status" value="1"/>
</dbReference>
<sequence length="355" mass="41387">MFGQSKPIGLSIPATEGVQFGKRVVSLQCKVEDILKIYGLDKSVQRQLDKDRVSGIARYIQYGLEGNDIYFSPILFSARCVGEFSDEQSAYIINMSDQLFLLDGQHRISAFEELKRQLLEGIDENPDNGELLGRLMSFPLSVQIYRDLNQDQERQLFTDINRNSLRVHKTLGVLYRSNDLYSTMVREIIDSHPTIPSNLFETRAKYTRKKLMTAATLYDMAQMLNEGFVDKRKGIKKGNYNRYKSRTEAFLSSFFRYSPKDASDREKYIVWQAKTIVAIAKFVYEVREENQSIKVDHLFRDVVHQVDWTYHNQEFLNVAAKYNKQTKRYTLGSTARVHKLLSEYLVQKFNERRLS</sequence>
<dbReference type="OrthoDB" id="2439680at2"/>
<name>A0A316DE70_9BACL</name>
<accession>A0A316DE70</accession>
<dbReference type="Proteomes" id="UP000245634">
    <property type="component" value="Unassembled WGS sequence"/>
</dbReference>
<dbReference type="CDD" id="cd16414">
    <property type="entry name" value="dndB_like"/>
    <property type="match status" value="1"/>
</dbReference>
<evidence type="ECO:0000313" key="2">
    <source>
        <dbReference type="Proteomes" id="UP000245634"/>
    </source>
</evidence>
<dbReference type="AlphaFoldDB" id="A0A316DE70"/>
<reference evidence="1 2" key="1">
    <citation type="submission" date="2018-05" db="EMBL/GenBank/DDBJ databases">
        <title>Genomic Encyclopedia of Type Strains, Phase IV (KMG-IV): sequencing the most valuable type-strain genomes for metagenomic binning, comparative biology and taxonomic classification.</title>
        <authorList>
            <person name="Goeker M."/>
        </authorList>
    </citation>
    <scope>NUCLEOTIDE SEQUENCE [LARGE SCALE GENOMIC DNA]</scope>
    <source>
        <strain evidence="1 2">DSM 18773</strain>
    </source>
</reference>
<dbReference type="InterPro" id="IPR017601">
    <property type="entry name" value="DGQHR-contain_dom"/>
</dbReference>
<dbReference type="RefSeq" id="WP_109685643.1">
    <property type="nucleotide sequence ID" value="NZ_QGGL01000001.1"/>
</dbReference>
<organism evidence="1 2">
    <name type="scientific">Tumebacillus permanentifrigoris</name>
    <dbReference type="NCBI Taxonomy" id="378543"/>
    <lineage>
        <taxon>Bacteria</taxon>
        <taxon>Bacillati</taxon>
        <taxon>Bacillota</taxon>
        <taxon>Bacilli</taxon>
        <taxon>Bacillales</taxon>
        <taxon>Alicyclobacillaceae</taxon>
        <taxon>Tumebacillus</taxon>
    </lineage>
</organism>
<dbReference type="EMBL" id="QGGL01000001">
    <property type="protein sequence ID" value="PWK16501.1"/>
    <property type="molecule type" value="Genomic_DNA"/>
</dbReference>
<dbReference type="InterPro" id="IPR017642">
    <property type="entry name" value="DNA_S_mod_DndB"/>
</dbReference>
<keyword evidence="2" id="KW-1185">Reference proteome</keyword>
<gene>
    <name evidence="1" type="ORF">C7459_101365</name>
</gene>
<evidence type="ECO:0000313" key="1">
    <source>
        <dbReference type="EMBL" id="PWK16501.1"/>
    </source>
</evidence>
<protein>
    <submittedName>
        <fullName evidence="1">DNA sulfur modification protein DndB</fullName>
    </submittedName>
</protein>
<dbReference type="NCBIfam" id="TIGR03187">
    <property type="entry name" value="DGQHR"/>
    <property type="match status" value="1"/>
</dbReference>
<comment type="caution">
    <text evidence="1">The sequence shown here is derived from an EMBL/GenBank/DDBJ whole genome shotgun (WGS) entry which is preliminary data.</text>
</comment>